<evidence type="ECO:0000313" key="1">
    <source>
        <dbReference type="EMBL" id="SER67922.1"/>
    </source>
</evidence>
<evidence type="ECO:0000313" key="2">
    <source>
        <dbReference type="Proteomes" id="UP000198929"/>
    </source>
</evidence>
<proteinExistence type="predicted"/>
<dbReference type="STRING" id="1121357.SAMN05661109_00782"/>
<dbReference type="Proteomes" id="UP000198929">
    <property type="component" value="Unassembled WGS sequence"/>
</dbReference>
<accession>A0A1H9R5B7</accession>
<dbReference type="EMBL" id="FOGQ01000002">
    <property type="protein sequence ID" value="SER67922.1"/>
    <property type="molecule type" value="Genomic_DNA"/>
</dbReference>
<sequence length="286" mass="31250">MKSSSSRALALIIVIVLAAAAIAAVWWWTNREGPSPELRAADEVAATQEAAEKELANVNVTVDTEVKTNAWRGVTSRANVAPDDTEAITAASNFLVSRWSDDPQDPSYFTGWIISENPPTSYQIDPRADNDWIVGLLAEPVHGVSQVNMVVNNADTGAGNRSDRIDLTPMVGWAELAQSDQRIEQIVATYVPYYDAQPYVNFQDEKETGPRLSLQRATPEMVTPALALMAELEAEDDFEQVALVAVRDVDGQTEVEVKFRNDAPSISSERVQELIDEHLPGATLVG</sequence>
<protein>
    <submittedName>
        <fullName evidence="1">Uncharacterized protein</fullName>
    </submittedName>
</protein>
<keyword evidence="2" id="KW-1185">Reference proteome</keyword>
<dbReference type="RefSeq" id="WP_092256431.1">
    <property type="nucleotide sequence ID" value="NZ_CP047199.1"/>
</dbReference>
<name>A0A1H9R5B7_9CORY</name>
<dbReference type="AlphaFoldDB" id="A0A1H9R5B7"/>
<reference evidence="2" key="1">
    <citation type="submission" date="2016-10" db="EMBL/GenBank/DDBJ databases">
        <authorList>
            <person name="Varghese N."/>
            <person name="Submissions S."/>
        </authorList>
    </citation>
    <scope>NUCLEOTIDE SEQUENCE [LARGE SCALE GENOMIC DNA]</scope>
    <source>
        <strain evidence="2">DSM 20524</strain>
    </source>
</reference>
<gene>
    <name evidence="1" type="ORF">SAMN05661109_00782</name>
</gene>
<organism evidence="1 2">
    <name type="scientific">Corynebacterium cystitidis DSM 20524</name>
    <dbReference type="NCBI Taxonomy" id="1121357"/>
    <lineage>
        <taxon>Bacteria</taxon>
        <taxon>Bacillati</taxon>
        <taxon>Actinomycetota</taxon>
        <taxon>Actinomycetes</taxon>
        <taxon>Mycobacteriales</taxon>
        <taxon>Corynebacteriaceae</taxon>
        <taxon>Corynebacterium</taxon>
    </lineage>
</organism>